<gene>
    <name evidence="2" type="ORF">EVEC_LOCUS4613</name>
</gene>
<evidence type="ECO:0000313" key="3">
    <source>
        <dbReference type="Proteomes" id="UP000274131"/>
    </source>
</evidence>
<keyword evidence="3" id="KW-1185">Reference proteome</keyword>
<sequence length="190" mass="21886">MRLLYVAPLLILYFSQVHGECCYEGNESLFCKVFQSASKAKQDAIRYYFNDDCSELENEFMQELANAKDLSVIPITKEAALDSQYDPGYDENVRLNRRAVIASKKDYYNTENKMRNFLRFGKRADGTFYRYNRDGQTLAFLRDVKSAHGSKPNFLRFGKRQFTRQGASGIPFNPALIPDHKGGPNFLRFG</sequence>
<reference evidence="2 3" key="2">
    <citation type="submission" date="2018-10" db="EMBL/GenBank/DDBJ databases">
        <authorList>
            <consortium name="Pathogen Informatics"/>
        </authorList>
    </citation>
    <scope>NUCLEOTIDE SEQUENCE [LARGE SCALE GENOMIC DNA]</scope>
</reference>
<reference evidence="4" key="1">
    <citation type="submission" date="2017-02" db="UniProtKB">
        <authorList>
            <consortium name="WormBaseParasite"/>
        </authorList>
    </citation>
    <scope>IDENTIFICATION</scope>
</reference>
<keyword evidence="1" id="KW-0732">Signal</keyword>
<evidence type="ECO:0000313" key="2">
    <source>
        <dbReference type="EMBL" id="VDD89862.1"/>
    </source>
</evidence>
<dbReference type="Proteomes" id="UP000274131">
    <property type="component" value="Unassembled WGS sequence"/>
</dbReference>
<dbReference type="STRING" id="51028.A0A0N4V488"/>
<protein>
    <submittedName>
        <fullName evidence="4">FMRFamide-related neuropeptides-like</fullName>
    </submittedName>
</protein>
<name>A0A0N4V488_ENTVE</name>
<organism evidence="4">
    <name type="scientific">Enterobius vermicularis</name>
    <name type="common">Human pinworm</name>
    <dbReference type="NCBI Taxonomy" id="51028"/>
    <lineage>
        <taxon>Eukaryota</taxon>
        <taxon>Metazoa</taxon>
        <taxon>Ecdysozoa</taxon>
        <taxon>Nematoda</taxon>
        <taxon>Chromadorea</taxon>
        <taxon>Rhabditida</taxon>
        <taxon>Spirurina</taxon>
        <taxon>Oxyuridomorpha</taxon>
        <taxon>Oxyuroidea</taxon>
        <taxon>Oxyuridae</taxon>
        <taxon>Enterobius</taxon>
    </lineage>
</organism>
<feature type="chain" id="PRO_5043122639" evidence="1">
    <location>
        <begin position="20"/>
        <end position="190"/>
    </location>
</feature>
<feature type="signal peptide" evidence="1">
    <location>
        <begin position="1"/>
        <end position="19"/>
    </location>
</feature>
<dbReference type="EMBL" id="UXUI01007908">
    <property type="protein sequence ID" value="VDD89862.1"/>
    <property type="molecule type" value="Genomic_DNA"/>
</dbReference>
<dbReference type="WBParaSite" id="EVEC_0000490501-mRNA-1">
    <property type="protein sequence ID" value="EVEC_0000490501-mRNA-1"/>
    <property type="gene ID" value="EVEC_0000490501"/>
</dbReference>
<evidence type="ECO:0000313" key="4">
    <source>
        <dbReference type="WBParaSite" id="EVEC_0000490501-mRNA-1"/>
    </source>
</evidence>
<evidence type="ECO:0000256" key="1">
    <source>
        <dbReference type="SAM" id="SignalP"/>
    </source>
</evidence>
<accession>A0A0N4V488</accession>
<proteinExistence type="predicted"/>
<dbReference type="AlphaFoldDB" id="A0A0N4V488"/>